<comment type="subcellular location">
    <subcellularLocation>
        <location evidence="1">Cell membrane</location>
        <topology evidence="1">Multi-pass membrane protein</topology>
    </subcellularLocation>
</comment>
<organism evidence="7 8">
    <name type="scientific">Herbaspirillum rhizosphaerae</name>
    <dbReference type="NCBI Taxonomy" id="346179"/>
    <lineage>
        <taxon>Bacteria</taxon>
        <taxon>Pseudomonadati</taxon>
        <taxon>Pseudomonadota</taxon>
        <taxon>Betaproteobacteria</taxon>
        <taxon>Burkholderiales</taxon>
        <taxon>Oxalobacteraceae</taxon>
        <taxon>Herbaspirillum</taxon>
    </lineage>
</organism>
<feature type="transmembrane region" description="Helical" evidence="6">
    <location>
        <begin position="414"/>
        <end position="436"/>
    </location>
</feature>
<keyword evidence="4 6" id="KW-1133">Transmembrane helix</keyword>
<dbReference type="InterPro" id="IPR050833">
    <property type="entry name" value="Poly_Biosynth_Transport"/>
</dbReference>
<keyword evidence="5 6" id="KW-0472">Membrane</keyword>
<keyword evidence="2" id="KW-1003">Cell membrane</keyword>
<gene>
    <name evidence="7" type="ORF">PQR63_03180</name>
</gene>
<evidence type="ECO:0008006" key="9">
    <source>
        <dbReference type="Google" id="ProtNLM"/>
    </source>
</evidence>
<keyword evidence="3 6" id="KW-0812">Transmembrane</keyword>
<feature type="transmembrane region" description="Helical" evidence="6">
    <location>
        <begin position="277"/>
        <end position="295"/>
    </location>
</feature>
<evidence type="ECO:0000256" key="3">
    <source>
        <dbReference type="ARBA" id="ARBA00022692"/>
    </source>
</evidence>
<name>A0ABW8Z2T2_9BURK</name>
<dbReference type="EMBL" id="JAQQFR010000002">
    <property type="protein sequence ID" value="MFL9877369.1"/>
    <property type="molecule type" value="Genomic_DNA"/>
</dbReference>
<evidence type="ECO:0000313" key="8">
    <source>
        <dbReference type="Proteomes" id="UP001629214"/>
    </source>
</evidence>
<evidence type="ECO:0000256" key="4">
    <source>
        <dbReference type="ARBA" id="ARBA00022989"/>
    </source>
</evidence>
<accession>A0ABW8Z2T2</accession>
<evidence type="ECO:0000313" key="7">
    <source>
        <dbReference type="EMBL" id="MFL9877369.1"/>
    </source>
</evidence>
<feature type="transmembrane region" description="Helical" evidence="6">
    <location>
        <begin position="132"/>
        <end position="149"/>
    </location>
</feature>
<feature type="transmembrane region" description="Helical" evidence="6">
    <location>
        <begin position="170"/>
        <end position="188"/>
    </location>
</feature>
<feature type="transmembrane region" description="Helical" evidence="6">
    <location>
        <begin position="385"/>
        <end position="408"/>
    </location>
</feature>
<evidence type="ECO:0000256" key="5">
    <source>
        <dbReference type="ARBA" id="ARBA00023136"/>
    </source>
</evidence>
<sequence length="441" mass="47880">MASSAQMAEQPSQPVGGVSSKKLLTHSLASLIDQALLSGLNFALGLVLIRLATKESYGVYSQMYVAGIFASTVIEALITGPLTTIAPGKSVAERARLTTLLLRFQWQLSIGLAILFGVGSGVVASITNIDTHPVWLGAAFAIYILANAQREYHRSISFIEARPRRVLHTDIAYVLGVVVGVGVLLLVGYLTVPAILLVLGLANIVGMWRSTEHGLASPPRNVIPAEDKTEYRAAVSEVMQRGRWALPGALVAWATNYSYLYLAAAVLGVAASADLNASRLLLMPISLSVLAWSRVARPMVSRLFAARDWKHLDRLAWASVAGIEIVTIVYVIALWLTLPWLQAHVLGAKYHGLEPMVLAWGGYFAINAARWIGSSWLTSNDQYKLLLLSGIACLVIMLISAAVFIPLYGTWGAILSLIIVEGFDLLLIWVVFLPMLRRRQT</sequence>
<dbReference type="PANTHER" id="PTHR30250">
    <property type="entry name" value="PST FAMILY PREDICTED COLANIC ACID TRANSPORTER"/>
    <property type="match status" value="1"/>
</dbReference>
<feature type="transmembrane region" description="Helical" evidence="6">
    <location>
        <begin position="356"/>
        <end position="373"/>
    </location>
</feature>
<feature type="transmembrane region" description="Helical" evidence="6">
    <location>
        <begin position="64"/>
        <end position="85"/>
    </location>
</feature>
<evidence type="ECO:0000256" key="1">
    <source>
        <dbReference type="ARBA" id="ARBA00004651"/>
    </source>
</evidence>
<reference evidence="7 8" key="1">
    <citation type="journal article" date="2024" name="Chem. Sci.">
        <title>Discovery of megapolipeptins by genome mining of a Burkholderiales bacteria collection.</title>
        <authorList>
            <person name="Paulo B.S."/>
            <person name="Recchia M.J.J."/>
            <person name="Lee S."/>
            <person name="Fergusson C.H."/>
            <person name="Romanowski S.B."/>
            <person name="Hernandez A."/>
            <person name="Krull N."/>
            <person name="Liu D.Y."/>
            <person name="Cavanagh H."/>
            <person name="Bos A."/>
            <person name="Gray C.A."/>
            <person name="Murphy B.T."/>
            <person name="Linington R.G."/>
            <person name="Eustaquio A.S."/>
        </authorList>
    </citation>
    <scope>NUCLEOTIDE SEQUENCE [LARGE SCALE GENOMIC DNA]</scope>
    <source>
        <strain evidence="7 8">RL21-008-BIB-B</strain>
    </source>
</reference>
<evidence type="ECO:0000256" key="2">
    <source>
        <dbReference type="ARBA" id="ARBA00022475"/>
    </source>
</evidence>
<dbReference type="RefSeq" id="WP_408165580.1">
    <property type="nucleotide sequence ID" value="NZ_JAQQFR010000002.1"/>
</dbReference>
<evidence type="ECO:0000256" key="6">
    <source>
        <dbReference type="SAM" id="Phobius"/>
    </source>
</evidence>
<dbReference type="PANTHER" id="PTHR30250:SF11">
    <property type="entry name" value="O-ANTIGEN TRANSPORTER-RELATED"/>
    <property type="match status" value="1"/>
</dbReference>
<feature type="transmembrane region" description="Helical" evidence="6">
    <location>
        <begin position="249"/>
        <end position="271"/>
    </location>
</feature>
<comment type="caution">
    <text evidence="7">The sequence shown here is derived from an EMBL/GenBank/DDBJ whole genome shotgun (WGS) entry which is preliminary data.</text>
</comment>
<keyword evidence="8" id="KW-1185">Reference proteome</keyword>
<feature type="transmembrane region" description="Helical" evidence="6">
    <location>
        <begin position="31"/>
        <end position="52"/>
    </location>
</feature>
<feature type="transmembrane region" description="Helical" evidence="6">
    <location>
        <begin position="315"/>
        <end position="336"/>
    </location>
</feature>
<feature type="transmembrane region" description="Helical" evidence="6">
    <location>
        <begin position="106"/>
        <end position="126"/>
    </location>
</feature>
<protein>
    <recommendedName>
        <fullName evidence="9">O-antigen/teichoic acid export membrane protein</fullName>
    </recommendedName>
</protein>
<dbReference type="Proteomes" id="UP001629214">
    <property type="component" value="Unassembled WGS sequence"/>
</dbReference>
<proteinExistence type="predicted"/>